<comment type="caution">
    <text evidence="2">The sequence shown here is derived from an EMBL/GenBank/DDBJ whole genome shotgun (WGS) entry which is preliminary data.</text>
</comment>
<dbReference type="RefSeq" id="WP_054723365.1">
    <property type="nucleotide sequence ID" value="NZ_AZDJ01000030.1"/>
</dbReference>
<keyword evidence="1" id="KW-0812">Transmembrane</keyword>
<accession>A0A0R1JPA7</accession>
<evidence type="ECO:0000256" key="1">
    <source>
        <dbReference type="SAM" id="Phobius"/>
    </source>
</evidence>
<proteinExistence type="predicted"/>
<dbReference type="EMBL" id="AZDJ01000030">
    <property type="protein sequence ID" value="KRK70979.1"/>
    <property type="molecule type" value="Genomic_DNA"/>
</dbReference>
<reference evidence="2 3" key="1">
    <citation type="journal article" date="2015" name="Genome Announc.">
        <title>Expanding the biotechnology potential of lactobacilli through comparative genomics of 213 strains and associated genera.</title>
        <authorList>
            <person name="Sun Z."/>
            <person name="Harris H.M."/>
            <person name="McCann A."/>
            <person name="Guo C."/>
            <person name="Argimon S."/>
            <person name="Zhang W."/>
            <person name="Yang X."/>
            <person name="Jeffery I.B."/>
            <person name="Cooney J.C."/>
            <person name="Kagawa T.F."/>
            <person name="Liu W."/>
            <person name="Song Y."/>
            <person name="Salvetti E."/>
            <person name="Wrobel A."/>
            <person name="Rasinkangas P."/>
            <person name="Parkhill J."/>
            <person name="Rea M.C."/>
            <person name="O'Sullivan O."/>
            <person name="Ritari J."/>
            <person name="Douillard F.P."/>
            <person name="Paul Ross R."/>
            <person name="Yang R."/>
            <person name="Briner A.E."/>
            <person name="Felis G.E."/>
            <person name="de Vos W.M."/>
            <person name="Barrangou R."/>
            <person name="Klaenhammer T.R."/>
            <person name="Caufield P.W."/>
            <person name="Cui Y."/>
            <person name="Zhang H."/>
            <person name="O'Toole P.W."/>
        </authorList>
    </citation>
    <scope>NUCLEOTIDE SEQUENCE [LARGE SCALE GENOMIC DNA]</scope>
    <source>
        <strain evidence="2 3">JCM 17158</strain>
    </source>
</reference>
<evidence type="ECO:0000313" key="3">
    <source>
        <dbReference type="Proteomes" id="UP000051804"/>
    </source>
</evidence>
<dbReference type="STRING" id="1291734.FD02_GL000160"/>
<dbReference type="PATRIC" id="fig|1291734.4.peg.168"/>
<keyword evidence="1" id="KW-0472">Membrane</keyword>
<protein>
    <submittedName>
        <fullName evidence="2">Uncharacterized protein</fullName>
    </submittedName>
</protein>
<feature type="transmembrane region" description="Helical" evidence="1">
    <location>
        <begin position="30"/>
        <end position="49"/>
    </location>
</feature>
<keyword evidence="1" id="KW-1133">Transmembrane helix</keyword>
<evidence type="ECO:0000313" key="2">
    <source>
        <dbReference type="EMBL" id="KRK70979.1"/>
    </source>
</evidence>
<dbReference type="OrthoDB" id="2322546at2"/>
<keyword evidence="3" id="KW-1185">Reference proteome</keyword>
<feature type="transmembrane region" description="Helical" evidence="1">
    <location>
        <begin position="6"/>
        <end position="23"/>
    </location>
</feature>
<organism evidence="2 3">
    <name type="scientific">Lacticaseibacillus nasuensis JCM 17158</name>
    <dbReference type="NCBI Taxonomy" id="1291734"/>
    <lineage>
        <taxon>Bacteria</taxon>
        <taxon>Bacillati</taxon>
        <taxon>Bacillota</taxon>
        <taxon>Bacilli</taxon>
        <taxon>Lactobacillales</taxon>
        <taxon>Lactobacillaceae</taxon>
        <taxon>Lacticaseibacillus</taxon>
    </lineage>
</organism>
<name>A0A0R1JPA7_9LACO</name>
<gene>
    <name evidence="2" type="ORF">FD02_GL000160</name>
</gene>
<dbReference type="AlphaFoldDB" id="A0A0R1JPA7"/>
<dbReference type="Proteomes" id="UP000051804">
    <property type="component" value="Unassembled WGS sequence"/>
</dbReference>
<feature type="transmembrane region" description="Helical" evidence="1">
    <location>
        <begin position="55"/>
        <end position="76"/>
    </location>
</feature>
<sequence length="156" mass="17007">MNAFLIALDAGLLGLGAFFIYWHGQIDVRAGYSTFQILFAAIFGFWFITTGITNFPYIVFVAAFMTLAIMGGASGLTPTRVIATGMFSRVIPYTKLVGVTLTPLSLPNGRSVIVAVFSLGPHRFVRMTFSAGLEELLTILRPRVPEAITITIQKVQ</sequence>